<comment type="caution">
    <text evidence="1">The sequence shown here is derived from an EMBL/GenBank/DDBJ whole genome shotgun (WGS) entry which is preliminary data.</text>
</comment>
<keyword evidence="2" id="KW-1185">Reference proteome</keyword>
<reference evidence="2" key="1">
    <citation type="journal article" date="2024" name="Proc. Natl. Acad. Sci. U.S.A.">
        <title>Extraordinary preservation of gene collinearity over three hundred million years revealed in homosporous lycophytes.</title>
        <authorList>
            <person name="Li C."/>
            <person name="Wickell D."/>
            <person name="Kuo L.Y."/>
            <person name="Chen X."/>
            <person name="Nie B."/>
            <person name="Liao X."/>
            <person name="Peng D."/>
            <person name="Ji J."/>
            <person name="Jenkins J."/>
            <person name="Williams M."/>
            <person name="Shu S."/>
            <person name="Plott C."/>
            <person name="Barry K."/>
            <person name="Rajasekar S."/>
            <person name="Grimwood J."/>
            <person name="Han X."/>
            <person name="Sun S."/>
            <person name="Hou Z."/>
            <person name="He W."/>
            <person name="Dai G."/>
            <person name="Sun C."/>
            <person name="Schmutz J."/>
            <person name="Leebens-Mack J.H."/>
            <person name="Li F.W."/>
            <person name="Wang L."/>
        </authorList>
    </citation>
    <scope>NUCLEOTIDE SEQUENCE [LARGE SCALE GENOMIC DNA]</scope>
    <source>
        <strain evidence="2">cv. PW_Plant_1</strain>
    </source>
</reference>
<evidence type="ECO:0000313" key="1">
    <source>
        <dbReference type="EMBL" id="KAJ7557130.1"/>
    </source>
</evidence>
<organism evidence="1 2">
    <name type="scientific">Diphasiastrum complanatum</name>
    <name type="common">Issler's clubmoss</name>
    <name type="synonym">Lycopodium complanatum</name>
    <dbReference type="NCBI Taxonomy" id="34168"/>
    <lineage>
        <taxon>Eukaryota</taxon>
        <taxon>Viridiplantae</taxon>
        <taxon>Streptophyta</taxon>
        <taxon>Embryophyta</taxon>
        <taxon>Tracheophyta</taxon>
        <taxon>Lycopodiopsida</taxon>
        <taxon>Lycopodiales</taxon>
        <taxon>Lycopodiaceae</taxon>
        <taxon>Lycopodioideae</taxon>
        <taxon>Diphasiastrum</taxon>
    </lineage>
</organism>
<dbReference type="Proteomes" id="UP001162992">
    <property type="component" value="Chromosome 5"/>
</dbReference>
<evidence type="ECO:0000313" key="2">
    <source>
        <dbReference type="Proteomes" id="UP001162992"/>
    </source>
</evidence>
<gene>
    <name evidence="1" type="ORF">O6H91_05G112700</name>
</gene>
<protein>
    <submittedName>
        <fullName evidence="1">Uncharacterized protein</fullName>
    </submittedName>
</protein>
<name>A0ACC2DS64_DIPCM</name>
<proteinExistence type="predicted"/>
<sequence>MNHEELSTENNPSLLSGRNGHLSNLLKRADNVDENIKLIQWLASKAIAGNSVHIRDLVLEHLEPQPFVSRIDPCATCDLPHLTQRASTKGDLCWEMNHLFL</sequence>
<dbReference type="EMBL" id="CM055096">
    <property type="protein sequence ID" value="KAJ7557130.1"/>
    <property type="molecule type" value="Genomic_DNA"/>
</dbReference>
<accession>A0ACC2DS64</accession>